<dbReference type="AlphaFoldDB" id="A0AAX2IZU5"/>
<evidence type="ECO:0000313" key="2">
    <source>
        <dbReference type="EMBL" id="SQH23901.1"/>
    </source>
</evidence>
<keyword evidence="1" id="KW-0732">Signal</keyword>
<evidence type="ECO:0000313" key="3">
    <source>
        <dbReference type="Proteomes" id="UP000248598"/>
    </source>
</evidence>
<feature type="chain" id="PRO_5043477817" description="Lipoprotein" evidence="1">
    <location>
        <begin position="27"/>
        <end position="125"/>
    </location>
</feature>
<gene>
    <name evidence="2" type="ORF">NCTC10529_00045</name>
</gene>
<reference evidence="2 3" key="1">
    <citation type="submission" date="2018-06" db="EMBL/GenBank/DDBJ databases">
        <authorList>
            <consortium name="Pathogen Informatics"/>
            <person name="Doyle S."/>
        </authorList>
    </citation>
    <scope>NUCLEOTIDE SEQUENCE [LARGE SCALE GENOMIC DNA]</scope>
    <source>
        <strain evidence="2 3">NCTC10529</strain>
    </source>
</reference>
<dbReference type="GeneID" id="93261381"/>
<evidence type="ECO:0000256" key="1">
    <source>
        <dbReference type="SAM" id="SignalP"/>
    </source>
</evidence>
<feature type="signal peptide" evidence="1">
    <location>
        <begin position="1"/>
        <end position="26"/>
    </location>
</feature>
<dbReference type="EMBL" id="LS483426">
    <property type="protein sequence ID" value="SQH23901.1"/>
    <property type="molecule type" value="Genomic_DNA"/>
</dbReference>
<name>A0AAX2IZU5_KINKI</name>
<proteinExistence type="predicted"/>
<dbReference type="Proteomes" id="UP000248598">
    <property type="component" value="Chromosome 1"/>
</dbReference>
<dbReference type="PROSITE" id="PS51257">
    <property type="entry name" value="PROKAR_LIPOPROTEIN"/>
    <property type="match status" value="1"/>
</dbReference>
<accession>A0AAX2IZU5</accession>
<evidence type="ECO:0008006" key="4">
    <source>
        <dbReference type="Google" id="ProtNLM"/>
    </source>
</evidence>
<sequence>MNFRYLTLIAACTLLAACALTPEQQAAREAAQKQYQQQLQVQLAAQCDPATAAVMQEYFTSPPPADEKARQAFRLRYVEKVNDPIFQACYKMAWQNHIAQQQIREMQRYYDRPNPFYPWHHPFWW</sequence>
<organism evidence="2 3">
    <name type="scientific">Kingella kingae</name>
    <dbReference type="NCBI Taxonomy" id="504"/>
    <lineage>
        <taxon>Bacteria</taxon>
        <taxon>Pseudomonadati</taxon>
        <taxon>Pseudomonadota</taxon>
        <taxon>Betaproteobacteria</taxon>
        <taxon>Neisseriales</taxon>
        <taxon>Neisseriaceae</taxon>
        <taxon>Kingella</taxon>
    </lineage>
</organism>
<dbReference type="RefSeq" id="WP_003787354.1">
    <property type="nucleotide sequence ID" value="NZ_CP045141.1"/>
</dbReference>
<protein>
    <recommendedName>
        <fullName evidence="4">Lipoprotein</fullName>
    </recommendedName>
</protein>